<protein>
    <submittedName>
        <fullName evidence="1">Uncharacterized protein</fullName>
    </submittedName>
</protein>
<keyword evidence="2" id="KW-1185">Reference proteome</keyword>
<accession>A0A4Y2V6R6</accession>
<comment type="caution">
    <text evidence="1">The sequence shown here is derived from an EMBL/GenBank/DDBJ whole genome shotgun (WGS) entry which is preliminary data.</text>
</comment>
<reference evidence="1 2" key="1">
    <citation type="journal article" date="2019" name="Sci. Rep.">
        <title>Orb-weaving spider Araneus ventricosus genome elucidates the spidroin gene catalogue.</title>
        <authorList>
            <person name="Kono N."/>
            <person name="Nakamura H."/>
            <person name="Ohtoshi R."/>
            <person name="Moran D.A.P."/>
            <person name="Shinohara A."/>
            <person name="Yoshida Y."/>
            <person name="Fujiwara M."/>
            <person name="Mori M."/>
            <person name="Tomita M."/>
            <person name="Arakawa K."/>
        </authorList>
    </citation>
    <scope>NUCLEOTIDE SEQUENCE [LARGE SCALE GENOMIC DNA]</scope>
</reference>
<organism evidence="1 2">
    <name type="scientific">Araneus ventricosus</name>
    <name type="common">Orbweaver spider</name>
    <name type="synonym">Epeira ventricosa</name>
    <dbReference type="NCBI Taxonomy" id="182803"/>
    <lineage>
        <taxon>Eukaryota</taxon>
        <taxon>Metazoa</taxon>
        <taxon>Ecdysozoa</taxon>
        <taxon>Arthropoda</taxon>
        <taxon>Chelicerata</taxon>
        <taxon>Arachnida</taxon>
        <taxon>Araneae</taxon>
        <taxon>Araneomorphae</taxon>
        <taxon>Entelegynae</taxon>
        <taxon>Araneoidea</taxon>
        <taxon>Araneidae</taxon>
        <taxon>Araneus</taxon>
    </lineage>
</organism>
<gene>
    <name evidence="1" type="ORF">AVEN_207971_1</name>
</gene>
<evidence type="ECO:0000313" key="2">
    <source>
        <dbReference type="Proteomes" id="UP000499080"/>
    </source>
</evidence>
<dbReference type="Proteomes" id="UP000499080">
    <property type="component" value="Unassembled WGS sequence"/>
</dbReference>
<proteinExistence type="predicted"/>
<dbReference type="EMBL" id="BGPR01043606">
    <property type="protein sequence ID" value="GBO20222.1"/>
    <property type="molecule type" value="Genomic_DNA"/>
</dbReference>
<dbReference type="AlphaFoldDB" id="A0A4Y2V6R6"/>
<name>A0A4Y2V6R6_ARAVE</name>
<sequence length="130" mass="14829">MQHTTCLDIDGLNVVIRSYGFPDHLMYLQLIFFFSDALNASVYETAVDSDMYLVARIPIAAAAISKKPDILEKVRRCMRRNAISTCMPMEEIINNSYDSCNYSKLFTLLSVYLSLEGGISEHDFLYDYDS</sequence>
<evidence type="ECO:0000313" key="1">
    <source>
        <dbReference type="EMBL" id="GBO20222.1"/>
    </source>
</evidence>